<keyword evidence="1" id="KW-1133">Transmembrane helix</keyword>
<organism evidence="2">
    <name type="scientific">viral metagenome</name>
    <dbReference type="NCBI Taxonomy" id="1070528"/>
    <lineage>
        <taxon>unclassified sequences</taxon>
        <taxon>metagenomes</taxon>
        <taxon>organismal metagenomes</taxon>
    </lineage>
</organism>
<accession>A0A6C0M051</accession>
<protein>
    <submittedName>
        <fullName evidence="2">Uncharacterized protein</fullName>
    </submittedName>
</protein>
<name>A0A6C0M051_9ZZZZ</name>
<proteinExistence type="predicted"/>
<reference evidence="2" key="1">
    <citation type="journal article" date="2020" name="Nature">
        <title>Giant virus diversity and host interactions through global metagenomics.</title>
        <authorList>
            <person name="Schulz F."/>
            <person name="Roux S."/>
            <person name="Paez-Espino D."/>
            <person name="Jungbluth S."/>
            <person name="Walsh D.A."/>
            <person name="Denef V.J."/>
            <person name="McMahon K.D."/>
            <person name="Konstantinidis K.T."/>
            <person name="Eloe-Fadrosh E.A."/>
            <person name="Kyrpides N.C."/>
            <person name="Woyke T."/>
        </authorList>
    </citation>
    <scope>NUCLEOTIDE SEQUENCE</scope>
    <source>
        <strain evidence="2">GVMAG-S-1035124-57</strain>
    </source>
</reference>
<dbReference type="EMBL" id="MN740638">
    <property type="protein sequence ID" value="QHU36409.1"/>
    <property type="molecule type" value="Genomic_DNA"/>
</dbReference>
<evidence type="ECO:0000256" key="1">
    <source>
        <dbReference type="SAM" id="Phobius"/>
    </source>
</evidence>
<sequence>MSKNEIDERLLCKNARALGNLRNFFGAIFATAFMVSHF</sequence>
<keyword evidence="1" id="KW-0812">Transmembrane</keyword>
<evidence type="ECO:0000313" key="2">
    <source>
        <dbReference type="EMBL" id="QHU36409.1"/>
    </source>
</evidence>
<feature type="transmembrane region" description="Helical" evidence="1">
    <location>
        <begin position="21"/>
        <end position="37"/>
    </location>
</feature>
<dbReference type="AlphaFoldDB" id="A0A6C0M051"/>
<keyword evidence="1" id="KW-0472">Membrane</keyword>